<evidence type="ECO:0000313" key="6">
    <source>
        <dbReference type="EMBL" id="RIJ34268.1"/>
    </source>
</evidence>
<dbReference type="Pfam" id="PF00440">
    <property type="entry name" value="TetR_N"/>
    <property type="match status" value="1"/>
</dbReference>
<feature type="DNA-binding region" description="H-T-H motif" evidence="4">
    <location>
        <begin position="25"/>
        <end position="44"/>
    </location>
</feature>
<dbReference type="Proteomes" id="UP000266005">
    <property type="component" value="Unassembled WGS sequence"/>
</dbReference>
<dbReference type="FunFam" id="1.10.10.60:FF:000141">
    <property type="entry name" value="TetR family transcriptional regulator"/>
    <property type="match status" value="1"/>
</dbReference>
<dbReference type="SUPFAM" id="SSF46689">
    <property type="entry name" value="Homeodomain-like"/>
    <property type="match status" value="1"/>
</dbReference>
<dbReference type="OrthoDB" id="6430772at2"/>
<dbReference type="PROSITE" id="PS50977">
    <property type="entry name" value="HTH_TETR_2"/>
    <property type="match status" value="1"/>
</dbReference>
<evidence type="ECO:0000259" key="5">
    <source>
        <dbReference type="PROSITE" id="PS50977"/>
    </source>
</evidence>
<dbReference type="Gene3D" id="1.10.357.10">
    <property type="entry name" value="Tetracycline Repressor, domain 2"/>
    <property type="match status" value="1"/>
</dbReference>
<dbReference type="RefSeq" id="WP_119433128.1">
    <property type="nucleotide sequence ID" value="NZ_QWGE01000005.1"/>
</dbReference>
<dbReference type="InterPro" id="IPR050109">
    <property type="entry name" value="HTH-type_TetR-like_transc_reg"/>
</dbReference>
<dbReference type="PANTHER" id="PTHR30055:SF222">
    <property type="entry name" value="REGULATORY PROTEIN"/>
    <property type="match status" value="1"/>
</dbReference>
<organism evidence="6 7">
    <name type="scientific">Pontibacter oryzae</name>
    <dbReference type="NCBI Taxonomy" id="2304593"/>
    <lineage>
        <taxon>Bacteria</taxon>
        <taxon>Pseudomonadati</taxon>
        <taxon>Bacteroidota</taxon>
        <taxon>Cytophagia</taxon>
        <taxon>Cytophagales</taxon>
        <taxon>Hymenobacteraceae</taxon>
        <taxon>Pontibacter</taxon>
    </lineage>
</organism>
<dbReference type="InterPro" id="IPR036271">
    <property type="entry name" value="Tet_transcr_reg_TetR-rel_C_sf"/>
</dbReference>
<evidence type="ECO:0000313" key="7">
    <source>
        <dbReference type="Proteomes" id="UP000266005"/>
    </source>
</evidence>
<evidence type="ECO:0000256" key="2">
    <source>
        <dbReference type="ARBA" id="ARBA00023125"/>
    </source>
</evidence>
<evidence type="ECO:0000256" key="1">
    <source>
        <dbReference type="ARBA" id="ARBA00023015"/>
    </source>
</evidence>
<keyword evidence="7" id="KW-1185">Reference proteome</keyword>
<dbReference type="InterPro" id="IPR023772">
    <property type="entry name" value="DNA-bd_HTH_TetR-type_CS"/>
</dbReference>
<comment type="caution">
    <text evidence="6">The sequence shown here is derived from an EMBL/GenBank/DDBJ whole genome shotgun (WGS) entry which is preliminary data.</text>
</comment>
<reference evidence="7" key="1">
    <citation type="submission" date="2018-08" db="EMBL/GenBank/DDBJ databases">
        <title>Mucilaginibacter sp. MYSH2.</title>
        <authorList>
            <person name="Seo T."/>
        </authorList>
    </citation>
    <scope>NUCLEOTIDE SEQUENCE [LARGE SCALE GENOMIC DNA]</scope>
    <source>
        <strain evidence="7">KIRAN</strain>
    </source>
</reference>
<keyword evidence="2 4" id="KW-0238">DNA-binding</keyword>
<protein>
    <submittedName>
        <fullName evidence="6">TetR/AcrR family transcriptional regulator</fullName>
    </submittedName>
</protein>
<dbReference type="PROSITE" id="PS01081">
    <property type="entry name" value="HTH_TETR_1"/>
    <property type="match status" value="1"/>
</dbReference>
<dbReference type="PANTHER" id="PTHR30055">
    <property type="entry name" value="HTH-TYPE TRANSCRIPTIONAL REGULATOR RUTR"/>
    <property type="match status" value="1"/>
</dbReference>
<dbReference type="EMBL" id="QWGE01000005">
    <property type="protein sequence ID" value="RIJ34268.1"/>
    <property type="molecule type" value="Genomic_DNA"/>
</dbReference>
<dbReference type="PRINTS" id="PR00455">
    <property type="entry name" value="HTHTETR"/>
</dbReference>
<dbReference type="SUPFAM" id="SSF48498">
    <property type="entry name" value="Tetracyclin repressor-like, C-terminal domain"/>
    <property type="match status" value="1"/>
</dbReference>
<gene>
    <name evidence="6" type="ORF">D1627_15195</name>
</gene>
<dbReference type="GO" id="GO:0003677">
    <property type="term" value="F:DNA binding"/>
    <property type="evidence" value="ECO:0007669"/>
    <property type="project" value="UniProtKB-UniRule"/>
</dbReference>
<proteinExistence type="predicted"/>
<sequence length="187" mass="20966">MSEKRDRIISAALQLFCENGFQHTSTAAISKKAGVATGTLFLYFKSKDELINALYLETKAALSKHMQEGLEQAATVHDKLFHIWLKSVGWSEANPYHFRFFNMFSNSAFISALTKDEAASLFQFTEELVKNAVAEGSIAPIETGLFVSLFGGQLNATINYLAQSPQPENRQQIVEKAFRLFWKSMKA</sequence>
<dbReference type="AlphaFoldDB" id="A0A399RT53"/>
<dbReference type="InterPro" id="IPR009057">
    <property type="entry name" value="Homeodomain-like_sf"/>
</dbReference>
<dbReference type="InterPro" id="IPR001647">
    <property type="entry name" value="HTH_TetR"/>
</dbReference>
<keyword evidence="1" id="KW-0805">Transcription regulation</keyword>
<name>A0A399RT53_9BACT</name>
<feature type="domain" description="HTH tetR-type" evidence="5">
    <location>
        <begin position="2"/>
        <end position="62"/>
    </location>
</feature>
<accession>A0A399RT53</accession>
<keyword evidence="3" id="KW-0804">Transcription</keyword>
<evidence type="ECO:0000256" key="4">
    <source>
        <dbReference type="PROSITE-ProRule" id="PRU00335"/>
    </source>
</evidence>
<evidence type="ECO:0000256" key="3">
    <source>
        <dbReference type="ARBA" id="ARBA00023163"/>
    </source>
</evidence>